<evidence type="ECO:0000256" key="6">
    <source>
        <dbReference type="ARBA" id="ARBA00022729"/>
    </source>
</evidence>
<comment type="caution">
    <text evidence="9">Lacks conserved residue(s) required for the propagation of feature annotation.</text>
</comment>
<protein>
    <recommendedName>
        <fullName evidence="12">CFEM domain-containing protein</fullName>
    </recommendedName>
</protein>
<feature type="binding site" description="axial binding residue" evidence="9">
    <location>
        <position position="45"/>
    </location>
    <ligand>
        <name>heme</name>
        <dbReference type="ChEBI" id="CHEBI:30413"/>
    </ligand>
    <ligandPart>
        <name>Fe</name>
        <dbReference type="ChEBI" id="CHEBI:18248"/>
    </ligandPart>
</feature>
<organism evidence="13 14">
    <name type="scientific">Diplodia intermedia</name>
    <dbReference type="NCBI Taxonomy" id="856260"/>
    <lineage>
        <taxon>Eukaryota</taxon>
        <taxon>Fungi</taxon>
        <taxon>Dikarya</taxon>
        <taxon>Ascomycota</taxon>
        <taxon>Pezizomycotina</taxon>
        <taxon>Dothideomycetes</taxon>
        <taxon>Dothideomycetes incertae sedis</taxon>
        <taxon>Botryosphaeriales</taxon>
        <taxon>Botryosphaeriaceae</taxon>
        <taxon>Diplodia</taxon>
    </lineage>
</organism>
<keyword evidence="5" id="KW-0336">GPI-anchor</keyword>
<dbReference type="InterPro" id="IPR008427">
    <property type="entry name" value="Extracellular_membr_CFEM_dom"/>
</dbReference>
<accession>A0ABR3TZ86</accession>
<evidence type="ECO:0000313" key="14">
    <source>
        <dbReference type="Proteomes" id="UP001521184"/>
    </source>
</evidence>
<reference evidence="13 14" key="1">
    <citation type="journal article" date="2023" name="Plant Dis.">
        <title>First Report of Diplodia intermedia Causing Canker and Dieback Diseases on Apple Trees in Canada.</title>
        <authorList>
            <person name="Ellouze W."/>
            <person name="Ilyukhin E."/>
            <person name="Sulman M."/>
            <person name="Ali S."/>
        </authorList>
    </citation>
    <scope>NUCLEOTIDE SEQUENCE [LARGE SCALE GENOMIC DNA]</scope>
    <source>
        <strain evidence="13 14">M45-28</strain>
    </source>
</reference>
<keyword evidence="6 11" id="KW-0732">Signal</keyword>
<evidence type="ECO:0000256" key="7">
    <source>
        <dbReference type="ARBA" id="ARBA00023157"/>
    </source>
</evidence>
<dbReference type="PROSITE" id="PS52012">
    <property type="entry name" value="CFEM"/>
    <property type="match status" value="1"/>
</dbReference>
<evidence type="ECO:0000259" key="12">
    <source>
        <dbReference type="PROSITE" id="PS52012"/>
    </source>
</evidence>
<keyword evidence="8" id="KW-0449">Lipoprotein</keyword>
<keyword evidence="14" id="KW-1185">Reference proteome</keyword>
<feature type="chain" id="PRO_5046972337" description="CFEM domain-containing protein" evidence="11">
    <location>
        <begin position="23"/>
        <end position="168"/>
    </location>
</feature>
<comment type="subcellular location">
    <subcellularLocation>
        <location evidence="1">Membrane</location>
        <topology evidence="1">Lipid-anchor</topology>
        <topology evidence="1">GPI-anchor</topology>
    </subcellularLocation>
    <subcellularLocation>
        <location evidence="2">Secreted</location>
    </subcellularLocation>
</comment>
<proteinExistence type="inferred from homology"/>
<evidence type="ECO:0000256" key="1">
    <source>
        <dbReference type="ARBA" id="ARBA00004589"/>
    </source>
</evidence>
<keyword evidence="9" id="KW-0479">Metal-binding</keyword>
<evidence type="ECO:0000256" key="9">
    <source>
        <dbReference type="PROSITE-ProRule" id="PRU01356"/>
    </source>
</evidence>
<evidence type="ECO:0000256" key="2">
    <source>
        <dbReference type="ARBA" id="ARBA00004613"/>
    </source>
</evidence>
<feature type="domain" description="CFEM" evidence="12">
    <location>
        <begin position="1"/>
        <end position="111"/>
    </location>
</feature>
<dbReference type="EMBL" id="JAKEKT020000012">
    <property type="protein sequence ID" value="KAL1647456.1"/>
    <property type="molecule type" value="Genomic_DNA"/>
</dbReference>
<evidence type="ECO:0000313" key="13">
    <source>
        <dbReference type="EMBL" id="KAL1647456.1"/>
    </source>
</evidence>
<evidence type="ECO:0000256" key="8">
    <source>
        <dbReference type="ARBA" id="ARBA00023288"/>
    </source>
</evidence>
<evidence type="ECO:0000256" key="4">
    <source>
        <dbReference type="ARBA" id="ARBA00022525"/>
    </source>
</evidence>
<sequence>MKFSTAVVLAASASMAAAYTQADIPSCAIPCIKAGAPKVGCEVKDAACQCKKQDDLAAEVIGCISEKCTAEEAMKSSKVSAAICEDLNSGKTDSATVRGEDSSSSGGDGNSTSSAVSTPGSSSSSASSSSTPSPTPSSSSTNAAAGILRAGGVAAGLSAAMGVVMLVL</sequence>
<evidence type="ECO:0000256" key="3">
    <source>
        <dbReference type="ARBA" id="ARBA00010031"/>
    </source>
</evidence>
<comment type="similarity">
    <text evidence="3">Belongs to the RBT5 family.</text>
</comment>
<gene>
    <name evidence="13" type="ORF">SLS58_002786</name>
</gene>
<evidence type="ECO:0000256" key="10">
    <source>
        <dbReference type="SAM" id="MobiDB-lite"/>
    </source>
</evidence>
<feature type="region of interest" description="Disordered" evidence="10">
    <location>
        <begin position="89"/>
        <end position="143"/>
    </location>
</feature>
<comment type="caution">
    <text evidence="13">The sequence shown here is derived from an EMBL/GenBank/DDBJ whole genome shotgun (WGS) entry which is preliminary data.</text>
</comment>
<keyword evidence="4" id="KW-0964">Secreted</keyword>
<keyword evidence="5" id="KW-0325">Glycoprotein</keyword>
<feature type="signal peptide" evidence="11">
    <location>
        <begin position="1"/>
        <end position="22"/>
    </location>
</feature>
<feature type="compositionally biased region" description="Low complexity" evidence="10">
    <location>
        <begin position="102"/>
        <end position="143"/>
    </location>
</feature>
<name>A0ABR3TZ86_9PEZI</name>
<dbReference type="Proteomes" id="UP001521184">
    <property type="component" value="Unassembled WGS sequence"/>
</dbReference>
<keyword evidence="9" id="KW-0408">Iron</keyword>
<dbReference type="Pfam" id="PF05730">
    <property type="entry name" value="CFEM"/>
    <property type="match status" value="1"/>
</dbReference>
<feature type="disulfide bond" evidence="9">
    <location>
        <begin position="41"/>
        <end position="48"/>
    </location>
</feature>
<evidence type="ECO:0000256" key="5">
    <source>
        <dbReference type="ARBA" id="ARBA00022622"/>
    </source>
</evidence>
<keyword evidence="7 9" id="KW-1015">Disulfide bond</keyword>
<evidence type="ECO:0000256" key="11">
    <source>
        <dbReference type="SAM" id="SignalP"/>
    </source>
</evidence>
<keyword evidence="5" id="KW-0472">Membrane</keyword>
<keyword evidence="9" id="KW-0349">Heme</keyword>